<dbReference type="STRING" id="933852.A0A0C3AG15"/>
<feature type="region of interest" description="Disordered" evidence="5">
    <location>
        <begin position="345"/>
        <end position="380"/>
    </location>
</feature>
<dbReference type="OrthoDB" id="68611at2759"/>
<proteinExistence type="predicted"/>
<evidence type="ECO:0000256" key="2">
    <source>
        <dbReference type="ARBA" id="ARBA00022692"/>
    </source>
</evidence>
<feature type="transmembrane region" description="Helical" evidence="6">
    <location>
        <begin position="848"/>
        <end position="867"/>
    </location>
</feature>
<feature type="region of interest" description="Disordered" evidence="5">
    <location>
        <begin position="527"/>
        <end position="589"/>
    </location>
</feature>
<feature type="compositionally biased region" description="Acidic residues" evidence="5">
    <location>
        <begin position="370"/>
        <end position="380"/>
    </location>
</feature>
<keyword evidence="8" id="KW-1185">Reference proteome</keyword>
<accession>A0A0C3AG15</accession>
<dbReference type="PANTHER" id="PTHR47804">
    <property type="entry name" value="60S RIBOSOMAL PROTEIN L19"/>
    <property type="match status" value="1"/>
</dbReference>
<name>A0A0C3AG15_SERVB</name>
<feature type="transmembrane region" description="Helical" evidence="6">
    <location>
        <begin position="128"/>
        <end position="149"/>
    </location>
</feature>
<evidence type="ECO:0000256" key="6">
    <source>
        <dbReference type="SAM" id="Phobius"/>
    </source>
</evidence>
<feature type="transmembrane region" description="Helical" evidence="6">
    <location>
        <begin position="725"/>
        <end position="743"/>
    </location>
</feature>
<feature type="transmembrane region" description="Helical" evidence="6">
    <location>
        <begin position="808"/>
        <end position="828"/>
    </location>
</feature>
<keyword evidence="4 6" id="KW-0472">Membrane</keyword>
<dbReference type="AlphaFoldDB" id="A0A0C3AG15"/>
<sequence>MAKQKKSPVLRYLRDFGKFITSKRAIPTLKGTLAYTLAIALIFIRKYDDLSSFPLSLSAMIIVTIAGGPGKTIGACLQGAIMAMGGVLLGCGFFAILALLASVPVAQAVIFAIIVYFMSILKTLGLKWFAFSLLAILMAFNGIYTSILLNNTFSSTYLLEYLKSYAWGAAIVLAVNILVFPKTSERELRSTIVTSLEHIATFAALIGKGYTLTGTAEDKAARELLSQTIKADFAFLTQKIDETSIEICWSKYTMNDYQRFTDRIRMLQRTLITAHISLLRFDDQDVEVFRDDILPPTKIAFTRLRRDIDLTIREIGTALGCGPMFIEATQSGYLECLDRERAAAMAGKAPPVERKATAKAASTTSKGPENQDEEETAGDDVAENLLSVAKRLQLELGTETPGQIEYTHPDTPTQATTTVGATTAIGTAGTNAKGKGSPISPKTPVPADRAPVESLEPKSSKKKYGPEMIRTHFEEFEAAQKDILIDILTSSDLGDDATLKIHEPGPSVHELYGGDYLRGDVEEGDIPGLTLKRSKSSNTPAARSLAPVSTKQEAKVDEENPPEKRDSSDSPIEDDEDDDEDSSLVGPTPQFKRNETLVRVYSLLFAWDGFVEVLSALHEESCRKRRYGLHFHVYENLIRPGRKAMPDVGIEDHEELQEEARELSIKEALALLENKPFTPVTTTILQKIGKFNEKLSSDTSVFAFKSAAAASVFATLIFAETTRQWFIDYGLTAGLLTCIVALAPTLGQSLLTFVLQVSGSGIGTLVGWTILQIFKGVGGHSYNPYGMCALLALVAVPLEYCIYEKPQLFVLALLALNSAAAIVIIEYINVEYYGRTTFDTPALRAGKFMVSLGVALAIVITFQLFVLRKPARRTLRLAIGNLVYSNLAYNTILQAYIRAVLPADPKQRGKPAVLKRIERELKYREAKMQAQIIEMGPLMAFASAEPSFTQPFRGEIIQEIIQASQIILDRLREGRAAIGVEPFEPFILQNLVTELSPYRRRASRITKTNLYLCATSLMSKSPLPHDSDFSQVLLNQFVHDALLLSSRLVRTEQGARAIREGDDFTRYWFYLISVSGIQTQIRRINMATKQWFGELEDNPWIR</sequence>
<feature type="transmembrane region" description="Helical" evidence="6">
    <location>
        <begin position="161"/>
        <end position="180"/>
    </location>
</feature>
<dbReference type="Proteomes" id="UP000054097">
    <property type="component" value="Unassembled WGS sequence"/>
</dbReference>
<feature type="compositionally biased region" description="Polar residues" evidence="5">
    <location>
        <begin position="536"/>
        <end position="551"/>
    </location>
</feature>
<feature type="transmembrane region" description="Helical" evidence="6">
    <location>
        <begin position="750"/>
        <end position="770"/>
    </location>
</feature>
<reference evidence="8" key="2">
    <citation type="submission" date="2015-01" db="EMBL/GenBank/DDBJ databases">
        <title>Evolutionary Origins and Diversification of the Mycorrhizal Mutualists.</title>
        <authorList>
            <consortium name="DOE Joint Genome Institute"/>
            <consortium name="Mycorrhizal Genomics Consortium"/>
            <person name="Kohler A."/>
            <person name="Kuo A."/>
            <person name="Nagy L.G."/>
            <person name="Floudas D."/>
            <person name="Copeland A."/>
            <person name="Barry K.W."/>
            <person name="Cichocki N."/>
            <person name="Veneault-Fourrey C."/>
            <person name="LaButti K."/>
            <person name="Lindquist E.A."/>
            <person name="Lipzen A."/>
            <person name="Lundell T."/>
            <person name="Morin E."/>
            <person name="Murat C."/>
            <person name="Riley R."/>
            <person name="Ohm R."/>
            <person name="Sun H."/>
            <person name="Tunlid A."/>
            <person name="Henrissat B."/>
            <person name="Grigoriev I.V."/>
            <person name="Hibbett D.S."/>
            <person name="Martin F."/>
        </authorList>
    </citation>
    <scope>NUCLEOTIDE SEQUENCE [LARGE SCALE GENOMIC DNA]</scope>
    <source>
        <strain evidence="8">MAFF 305830</strain>
    </source>
</reference>
<keyword evidence="2 6" id="KW-0812">Transmembrane</keyword>
<feature type="compositionally biased region" description="Basic and acidic residues" evidence="5">
    <location>
        <begin position="552"/>
        <end position="568"/>
    </location>
</feature>
<dbReference type="HOGENOM" id="CLU_288223_0_0_1"/>
<feature type="transmembrane region" description="Helical" evidence="6">
    <location>
        <begin position="782"/>
        <end position="801"/>
    </location>
</feature>
<evidence type="ECO:0000256" key="4">
    <source>
        <dbReference type="ARBA" id="ARBA00023136"/>
    </source>
</evidence>
<feature type="region of interest" description="Disordered" evidence="5">
    <location>
        <begin position="428"/>
        <end position="462"/>
    </location>
</feature>
<gene>
    <name evidence="7" type="ORF">M408DRAFT_253625</name>
</gene>
<reference evidence="7 8" key="1">
    <citation type="submission" date="2014-04" db="EMBL/GenBank/DDBJ databases">
        <authorList>
            <consortium name="DOE Joint Genome Institute"/>
            <person name="Kuo A."/>
            <person name="Zuccaro A."/>
            <person name="Kohler A."/>
            <person name="Nagy L.G."/>
            <person name="Floudas D."/>
            <person name="Copeland A."/>
            <person name="Barry K.W."/>
            <person name="Cichocki N."/>
            <person name="Veneault-Fourrey C."/>
            <person name="LaButti K."/>
            <person name="Lindquist E.A."/>
            <person name="Lipzen A."/>
            <person name="Lundell T."/>
            <person name="Morin E."/>
            <person name="Murat C."/>
            <person name="Sun H."/>
            <person name="Tunlid A."/>
            <person name="Henrissat B."/>
            <person name="Grigoriev I.V."/>
            <person name="Hibbett D.S."/>
            <person name="Martin F."/>
            <person name="Nordberg H.P."/>
            <person name="Cantor M.N."/>
            <person name="Hua S.X."/>
        </authorList>
    </citation>
    <scope>NUCLEOTIDE SEQUENCE [LARGE SCALE GENOMIC DNA]</scope>
    <source>
        <strain evidence="7 8">MAFF 305830</strain>
    </source>
</reference>
<evidence type="ECO:0000256" key="5">
    <source>
        <dbReference type="SAM" id="MobiDB-lite"/>
    </source>
</evidence>
<feature type="transmembrane region" description="Helical" evidence="6">
    <location>
        <begin position="21"/>
        <end position="44"/>
    </location>
</feature>
<organism evidence="7 8">
    <name type="scientific">Serendipita vermifera MAFF 305830</name>
    <dbReference type="NCBI Taxonomy" id="933852"/>
    <lineage>
        <taxon>Eukaryota</taxon>
        <taxon>Fungi</taxon>
        <taxon>Dikarya</taxon>
        <taxon>Basidiomycota</taxon>
        <taxon>Agaricomycotina</taxon>
        <taxon>Agaricomycetes</taxon>
        <taxon>Sebacinales</taxon>
        <taxon>Serendipitaceae</taxon>
        <taxon>Serendipita</taxon>
    </lineage>
</organism>
<evidence type="ECO:0000313" key="7">
    <source>
        <dbReference type="EMBL" id="KIM23580.1"/>
    </source>
</evidence>
<evidence type="ECO:0000313" key="8">
    <source>
        <dbReference type="Proteomes" id="UP000054097"/>
    </source>
</evidence>
<dbReference type="PANTHER" id="PTHR47804:SF3">
    <property type="entry name" value="PROTEIN BRE4"/>
    <property type="match status" value="1"/>
</dbReference>
<comment type="subcellular location">
    <subcellularLocation>
        <location evidence="1">Membrane</location>
        <topology evidence="1">Multi-pass membrane protein</topology>
    </subcellularLocation>
</comment>
<dbReference type="GO" id="GO:0016020">
    <property type="term" value="C:membrane"/>
    <property type="evidence" value="ECO:0007669"/>
    <property type="project" value="UniProtKB-SubCell"/>
</dbReference>
<evidence type="ECO:0000256" key="1">
    <source>
        <dbReference type="ARBA" id="ARBA00004141"/>
    </source>
</evidence>
<dbReference type="InterPro" id="IPR052430">
    <property type="entry name" value="IVT-Associated"/>
</dbReference>
<feature type="compositionally biased region" description="Acidic residues" evidence="5">
    <location>
        <begin position="571"/>
        <end position="582"/>
    </location>
</feature>
<keyword evidence="3 6" id="KW-1133">Transmembrane helix</keyword>
<dbReference type="EMBL" id="KN824335">
    <property type="protein sequence ID" value="KIM23580.1"/>
    <property type="molecule type" value="Genomic_DNA"/>
</dbReference>
<evidence type="ECO:0000256" key="3">
    <source>
        <dbReference type="ARBA" id="ARBA00022989"/>
    </source>
</evidence>
<protein>
    <submittedName>
        <fullName evidence="7">Uncharacterized protein</fullName>
    </submittedName>
</protein>